<dbReference type="InterPro" id="IPR023323">
    <property type="entry name" value="Tex-like_dom_sf"/>
</dbReference>
<dbReference type="OrthoDB" id="9804714at2"/>
<dbReference type="GO" id="GO:0006139">
    <property type="term" value="P:nucleobase-containing compound metabolic process"/>
    <property type="evidence" value="ECO:0007669"/>
    <property type="project" value="InterPro"/>
</dbReference>
<dbReference type="PROSITE" id="PS50126">
    <property type="entry name" value="S1"/>
    <property type="match status" value="1"/>
</dbReference>
<dbReference type="InterPro" id="IPR037027">
    <property type="entry name" value="YqgF/RNaseH-like_dom_sf"/>
</dbReference>
<dbReference type="AlphaFoldDB" id="S1QWG0"/>
<dbReference type="HOGENOM" id="CLU_009833_0_2_9"/>
<gene>
    <name evidence="1" type="ORF">OMO_00462</name>
</gene>
<dbReference type="Pfam" id="PF00575">
    <property type="entry name" value="S1"/>
    <property type="match status" value="1"/>
</dbReference>
<dbReference type="PANTHER" id="PTHR10724">
    <property type="entry name" value="30S RIBOSOMAL PROTEIN S1"/>
    <property type="match status" value="1"/>
</dbReference>
<dbReference type="InterPro" id="IPR055179">
    <property type="entry name" value="Tex-like_central_region"/>
</dbReference>
<dbReference type="EMBL" id="AHYS01000003">
    <property type="protein sequence ID" value="ESK62212.1"/>
    <property type="molecule type" value="Genomic_DNA"/>
</dbReference>
<dbReference type="InterPro" id="IPR003029">
    <property type="entry name" value="S1_domain"/>
</dbReference>
<dbReference type="eggNOG" id="COG2183">
    <property type="taxonomic scope" value="Bacteria"/>
</dbReference>
<dbReference type="InterPro" id="IPR050437">
    <property type="entry name" value="Ribos_protein_bS1-like"/>
</dbReference>
<dbReference type="SMART" id="SM00316">
    <property type="entry name" value="S1"/>
    <property type="match status" value="1"/>
</dbReference>
<dbReference type="FunFam" id="1.10.150.310:FF:000001">
    <property type="entry name" value="RNA-binding transcriptional accessory protein"/>
    <property type="match status" value="1"/>
</dbReference>
<dbReference type="InterPro" id="IPR012340">
    <property type="entry name" value="NA-bd_OB-fold"/>
</dbReference>
<dbReference type="Gene3D" id="3.30.420.140">
    <property type="entry name" value="YqgF/RNase H-like domain"/>
    <property type="match status" value="1"/>
</dbReference>
<dbReference type="SUPFAM" id="SSF53098">
    <property type="entry name" value="Ribonuclease H-like"/>
    <property type="match status" value="1"/>
</dbReference>
<dbReference type="GO" id="GO:0003735">
    <property type="term" value="F:structural constituent of ribosome"/>
    <property type="evidence" value="ECO:0007669"/>
    <property type="project" value="TreeGrafter"/>
</dbReference>
<dbReference type="CDD" id="cd05685">
    <property type="entry name" value="S1_Tex"/>
    <property type="match status" value="1"/>
</dbReference>
<dbReference type="Pfam" id="PF09371">
    <property type="entry name" value="Tex_N"/>
    <property type="match status" value="1"/>
</dbReference>
<dbReference type="SUPFAM" id="SSF158832">
    <property type="entry name" value="Tex N-terminal region-like"/>
    <property type="match status" value="1"/>
</dbReference>
<dbReference type="InterPro" id="IPR023319">
    <property type="entry name" value="Tex-like_HTH_dom_sf"/>
</dbReference>
<dbReference type="PANTHER" id="PTHR10724:SF10">
    <property type="entry name" value="S1 RNA-BINDING DOMAIN-CONTAINING PROTEIN 1"/>
    <property type="match status" value="1"/>
</dbReference>
<dbReference type="Gene3D" id="2.40.50.140">
    <property type="entry name" value="Nucleic acid-binding proteins"/>
    <property type="match status" value="1"/>
</dbReference>
<dbReference type="Pfam" id="PF12836">
    <property type="entry name" value="HHH_3"/>
    <property type="match status" value="1"/>
</dbReference>
<dbReference type="GO" id="GO:0006412">
    <property type="term" value="P:translation"/>
    <property type="evidence" value="ECO:0007669"/>
    <property type="project" value="TreeGrafter"/>
</dbReference>
<dbReference type="SUPFAM" id="SSF50249">
    <property type="entry name" value="Nucleic acid-binding proteins"/>
    <property type="match status" value="1"/>
</dbReference>
<dbReference type="Pfam" id="PF16921">
    <property type="entry name" value="Tex_YqgF"/>
    <property type="match status" value="1"/>
</dbReference>
<dbReference type="GO" id="GO:0003729">
    <property type="term" value="F:mRNA binding"/>
    <property type="evidence" value="ECO:0007669"/>
    <property type="project" value="UniProtKB-ARBA"/>
</dbReference>
<comment type="caution">
    <text evidence="1">The sequence shown here is derived from an EMBL/GenBank/DDBJ whole genome shotgun (WGS) entry which is preliminary data.</text>
</comment>
<sequence>MEQFIIQQLVTELAPITKVQIEAVLNLLADGATIPFIARYRKEKTGSLDEVQIKNIQDRYQYLENLQKRKEEIIENISNQGKLTEELRAEILAANVLQKLEDLYRPYKQKKRTKATIAKENGLEPLSEAVFQNQDQAVLEKMAQLSTNEAVPTLDDVWNGVHEILAEKIADEAKYREWIRNFTYKNGQYTCQVKDESLDERKVYEIYYEFTQPIKSMVSHRILATNRGEKEGVLKVNLEVDTNKIHEYLAKHIIPKKANEWVVEKLTTAYEDAYKRFIQPAIEREIRNELTAKADEQAIEVFGENLRNLLLQSPLKGKVVMGFDPAYRTGCKLAIMDPTGKVLAIDVIYATMGSEKQLKEAAKKFIQLIEDYQVEMVAIGNGTASRESEQFVAEQLKKINRKVYYIIVNEAGASVYSASEVARAEFPDLQVEQRSAVSIGRRLQDPLAELVKIDPKAVGVGQYQHDVSQKQLAQQLDFVVETVVNQVGVNVNTASSQLLARIAGLNKKTAQNIVNYREENGAFSQRNQLKKVPRLGPKAFEQAIGFLRIPNGKNILDNTPIHPESYQATKDLLDALNINLTMLDTPEAKSQLQKIDIKQLSEKLSIGRETLQDIIDSLLKPGRDLREDMTAPILRSDVLSIEDLKVGMKLQGTVRNVIDFGAFVDIGVKQDGLVHISKLSDRFVKHPSEVVAVGDIVQVWITSVDTQKGRIGLSMLASDGHE</sequence>
<dbReference type="InterPro" id="IPR044146">
    <property type="entry name" value="S1_Tex"/>
</dbReference>
<dbReference type="GO" id="GO:0005737">
    <property type="term" value="C:cytoplasm"/>
    <property type="evidence" value="ECO:0007669"/>
    <property type="project" value="UniProtKB-ARBA"/>
</dbReference>
<dbReference type="InterPro" id="IPR018974">
    <property type="entry name" value="Tex-like_N"/>
</dbReference>
<dbReference type="Pfam" id="PF17674">
    <property type="entry name" value="HHH_9"/>
    <property type="match status" value="1"/>
</dbReference>
<dbReference type="InterPro" id="IPR006641">
    <property type="entry name" value="YqgF/RNaseH-like_dom"/>
</dbReference>
<dbReference type="STRING" id="44008.GCA_001318175_00837"/>
<dbReference type="FunFam" id="3.30.420.140:FF:000001">
    <property type="entry name" value="RNA-binding transcriptional accessory protein"/>
    <property type="match status" value="1"/>
</dbReference>
<reference evidence="1 2" key="1">
    <citation type="submission" date="2013-10" db="EMBL/GenBank/DDBJ databases">
        <title>The Genome Sequence of Enterococcus cecorum DSM 20682 (= ATCC 43198) (Illumina assembly).</title>
        <authorList>
            <consortium name="The Broad Institute Genomics Platform"/>
            <consortium name="The Broad Institute Genome Sequencing Center for Infectious Disease"/>
            <person name="Earl A."/>
            <person name="Russ C."/>
            <person name="Gilmore M."/>
            <person name="Surin D."/>
            <person name="Walker B."/>
            <person name="Young S."/>
            <person name="Zeng Q."/>
            <person name="Gargeya S."/>
            <person name="Fitzgerald M."/>
            <person name="Haas B."/>
            <person name="Abouelleil A."/>
            <person name="Allen A.W."/>
            <person name="Alvarado L."/>
            <person name="Arachchi H.M."/>
            <person name="Berlin A.M."/>
            <person name="Chapman S.B."/>
            <person name="Gainer-Dewar J."/>
            <person name="Goldberg J."/>
            <person name="Griggs A."/>
            <person name="Gujja S."/>
            <person name="Hansen M."/>
            <person name="Howarth C."/>
            <person name="Imamovic A."/>
            <person name="Ireland A."/>
            <person name="Larimer J."/>
            <person name="McCowan C."/>
            <person name="Murphy C."/>
            <person name="Pearson M."/>
            <person name="Poon T.W."/>
            <person name="Priest M."/>
            <person name="Roberts A."/>
            <person name="Saif S."/>
            <person name="Shea T."/>
            <person name="Sisk P."/>
            <person name="Sykes S."/>
            <person name="Wortman J."/>
            <person name="Nusbaum C."/>
            <person name="Birren B."/>
        </authorList>
    </citation>
    <scope>NUCLEOTIDE SEQUENCE [LARGE SCALE GENOMIC DNA]</scope>
    <source>
        <strain evidence="1 2">ATCC 43198</strain>
    </source>
</reference>
<dbReference type="FunFam" id="2.40.50.140:FF:000051">
    <property type="entry name" value="RNA-binding transcriptional accessory protein"/>
    <property type="match status" value="1"/>
</dbReference>
<evidence type="ECO:0000313" key="2">
    <source>
        <dbReference type="Proteomes" id="UP000017415"/>
    </source>
</evidence>
<dbReference type="InterPro" id="IPR010994">
    <property type="entry name" value="RuvA_2-like"/>
</dbReference>
<dbReference type="Gene3D" id="1.10.150.310">
    <property type="entry name" value="Tex RuvX-like domain-like"/>
    <property type="match status" value="1"/>
</dbReference>
<organism evidence="1 2">
    <name type="scientific">Enterococcus cecorum DSM 20682 = ATCC 43198</name>
    <dbReference type="NCBI Taxonomy" id="1121864"/>
    <lineage>
        <taxon>Bacteria</taxon>
        <taxon>Bacillati</taxon>
        <taxon>Bacillota</taxon>
        <taxon>Bacilli</taxon>
        <taxon>Lactobacillales</taxon>
        <taxon>Enterococcaceae</taxon>
        <taxon>Enterococcus</taxon>
    </lineage>
</organism>
<dbReference type="SUPFAM" id="SSF47781">
    <property type="entry name" value="RuvA domain 2-like"/>
    <property type="match status" value="2"/>
</dbReference>
<accession>S1QWG0</accession>
<dbReference type="InterPro" id="IPR012337">
    <property type="entry name" value="RNaseH-like_sf"/>
</dbReference>
<proteinExistence type="predicted"/>
<dbReference type="FunFam" id="1.10.10.650:FF:000001">
    <property type="entry name" value="S1 RNA-binding domain 1"/>
    <property type="match status" value="1"/>
</dbReference>
<dbReference type="InterPro" id="IPR041692">
    <property type="entry name" value="HHH_9"/>
</dbReference>
<name>S1QWG0_9ENTE</name>
<evidence type="ECO:0000313" key="1">
    <source>
        <dbReference type="EMBL" id="ESK62212.1"/>
    </source>
</evidence>
<dbReference type="PATRIC" id="fig|1121864.4.peg.1992"/>
<dbReference type="InterPro" id="IPR032639">
    <property type="entry name" value="Tex_YqgF"/>
</dbReference>
<keyword evidence="2" id="KW-1185">Reference proteome</keyword>
<dbReference type="Proteomes" id="UP000017415">
    <property type="component" value="Unassembled WGS sequence"/>
</dbReference>
<protein>
    <submittedName>
        <fullName evidence="1">RNA-binding protein S1</fullName>
    </submittedName>
</protein>
<dbReference type="SMART" id="SM00732">
    <property type="entry name" value="YqgFc"/>
    <property type="match status" value="1"/>
</dbReference>
<dbReference type="Gene3D" id="1.10.10.650">
    <property type="entry name" value="RuvA domain 2-like"/>
    <property type="match status" value="1"/>
</dbReference>
<dbReference type="Pfam" id="PF22706">
    <property type="entry name" value="Tex_central_region"/>
    <property type="match status" value="1"/>
</dbReference>
<dbReference type="Gene3D" id="1.10.3500.10">
    <property type="entry name" value="Tex N-terminal region-like"/>
    <property type="match status" value="1"/>
</dbReference>